<reference evidence="2 3" key="1">
    <citation type="submission" date="2020-09" db="EMBL/GenBank/DDBJ databases">
        <title>Methylomonas albis sp. nov. and Methylomonas fluvii sp. nov.: Two cold-adapted methanotrophs from the River Elbe and an amended description of Methylovulum psychrotolerans strain Eb1.</title>
        <authorList>
            <person name="Bussmann I.K."/>
            <person name="Klings K.-W."/>
            <person name="Warnstedt J."/>
            <person name="Hoppert M."/>
            <person name="Saborowski A."/>
            <person name="Horn F."/>
            <person name="Liebner S."/>
        </authorList>
    </citation>
    <scope>NUCLEOTIDE SEQUENCE [LARGE SCALE GENOMIC DNA]</scope>
    <source>
        <strain evidence="2 3">EbB</strain>
    </source>
</reference>
<name>A0ABR9D9I0_9GAMM</name>
<accession>A0ABR9D9I0</accession>
<proteinExistence type="predicted"/>
<dbReference type="EMBL" id="JACXST010000001">
    <property type="protein sequence ID" value="MBD9359605.1"/>
    <property type="molecule type" value="Genomic_DNA"/>
</dbReference>
<dbReference type="Proteomes" id="UP000641152">
    <property type="component" value="Unassembled WGS sequence"/>
</dbReference>
<evidence type="ECO:0000313" key="3">
    <source>
        <dbReference type="Proteomes" id="UP000641152"/>
    </source>
</evidence>
<feature type="region of interest" description="Disordered" evidence="1">
    <location>
        <begin position="1"/>
        <end position="21"/>
    </location>
</feature>
<comment type="caution">
    <text evidence="2">The sequence shown here is derived from an EMBL/GenBank/DDBJ whole genome shotgun (WGS) entry which is preliminary data.</text>
</comment>
<keyword evidence="3" id="KW-1185">Reference proteome</keyword>
<evidence type="ECO:0000256" key="1">
    <source>
        <dbReference type="SAM" id="MobiDB-lite"/>
    </source>
</evidence>
<dbReference type="RefSeq" id="WP_192393626.1">
    <property type="nucleotide sequence ID" value="NZ_CAJHIU010000001.1"/>
</dbReference>
<sequence>MAVRLSQTGKRGPNPATGSYNQNITHLVPLSADQSKQNLSFAVGVLMISSCMRRNRLSFAPLAPRGLKATLRMQLVNALRTAKLGGIN</sequence>
<organism evidence="2 3">
    <name type="scientific">Methylomonas fluvii</name>
    <dbReference type="NCBI Taxonomy" id="1854564"/>
    <lineage>
        <taxon>Bacteria</taxon>
        <taxon>Pseudomonadati</taxon>
        <taxon>Pseudomonadota</taxon>
        <taxon>Gammaproteobacteria</taxon>
        <taxon>Methylococcales</taxon>
        <taxon>Methylococcaceae</taxon>
        <taxon>Methylomonas</taxon>
    </lineage>
</organism>
<evidence type="ECO:0000313" key="2">
    <source>
        <dbReference type="EMBL" id="MBD9359605.1"/>
    </source>
</evidence>
<gene>
    <name evidence="2" type="ORF">EBB_03390</name>
</gene>
<protein>
    <submittedName>
        <fullName evidence="2">Uncharacterized protein</fullName>
    </submittedName>
</protein>